<accession>A0A0H5QH15</accession>
<dbReference type="InterPro" id="IPR013783">
    <property type="entry name" value="Ig-like_fold"/>
</dbReference>
<evidence type="ECO:0000259" key="1">
    <source>
        <dbReference type="Pfam" id="PF16355"/>
    </source>
</evidence>
<dbReference type="InterPro" id="IPR032311">
    <property type="entry name" value="DUF4982"/>
</dbReference>
<evidence type="ECO:0000313" key="2">
    <source>
        <dbReference type="EMBL" id="CRY95232.1"/>
    </source>
</evidence>
<protein>
    <recommendedName>
        <fullName evidence="1">DUF4982 domain-containing protein</fullName>
    </recommendedName>
</protein>
<dbReference type="AlphaFoldDB" id="A0A0H5QH15"/>
<sequence>MWNMFDFGCAARNEGGVSGRNNKGLVTMDRKTRKDSFYVYQAYWTTEPMVHIAGRRYAQRAGDTTKVKVYSNQDKVSLYLNGTLLETKAAHRVFEFELALEEGFNTLLAVAGDVKDSITLEKVETEPAYYTLPEFNVRQEGVANWFKQVGSMDLESPMEFPEGYYSIKDDVETIAQNEEAFAIVAKAVKLATNFDLAPGAGMWDMMKKMTLENMGGFMTSMPEGFVESVNAQLIKIKK</sequence>
<feature type="domain" description="DUF4982" evidence="1">
    <location>
        <begin position="62"/>
        <end position="104"/>
    </location>
</feature>
<dbReference type="Gene3D" id="3.20.20.80">
    <property type="entry name" value="Glycosidases"/>
    <property type="match status" value="1"/>
</dbReference>
<proteinExistence type="predicted"/>
<organism evidence="2">
    <name type="scientific">uncultured prokaryote</name>
    <dbReference type="NCBI Taxonomy" id="198431"/>
    <lineage>
        <taxon>unclassified sequences</taxon>
        <taxon>environmental samples</taxon>
    </lineage>
</organism>
<reference evidence="2" key="1">
    <citation type="submission" date="2015-06" db="EMBL/GenBank/DDBJ databases">
        <authorList>
            <person name="Joergensen T."/>
        </authorList>
    </citation>
    <scope>NUCLEOTIDE SEQUENCE</scope>
    <source>
        <strain evidence="2">RGRH0558</strain>
    </source>
</reference>
<dbReference type="Gene3D" id="2.60.40.10">
    <property type="entry name" value="Immunoglobulins"/>
    <property type="match status" value="1"/>
</dbReference>
<dbReference type="EMBL" id="LN853190">
    <property type="protein sequence ID" value="CRY95232.1"/>
    <property type="molecule type" value="Genomic_DNA"/>
</dbReference>
<dbReference type="Pfam" id="PF16355">
    <property type="entry name" value="DUF4982"/>
    <property type="match status" value="1"/>
</dbReference>
<name>A0A0H5QH15_9ZZZZ</name>
<reference evidence="2" key="2">
    <citation type="submission" date="2015-07" db="EMBL/GenBank/DDBJ databases">
        <title>Plasmids, circular viruses and viroids from rat gut.</title>
        <authorList>
            <person name="Jorgensen T.J."/>
            <person name="Hansen M.A."/>
            <person name="Xu Z."/>
            <person name="Tabak M.A."/>
            <person name="Sorensen S.J."/>
            <person name="Hansen L.H."/>
        </authorList>
    </citation>
    <scope>NUCLEOTIDE SEQUENCE</scope>
    <source>
        <strain evidence="2">RGRH0558</strain>
    </source>
</reference>